<evidence type="ECO:0000256" key="1">
    <source>
        <dbReference type="ARBA" id="ARBA00004651"/>
    </source>
</evidence>
<name>A0A7S6WNA9_9SPIR</name>
<evidence type="ECO:0000256" key="3">
    <source>
        <dbReference type="ARBA" id="ARBA00022475"/>
    </source>
</evidence>
<dbReference type="Proteomes" id="UP000593915">
    <property type="component" value="Chromosome"/>
</dbReference>
<keyword evidence="5" id="KW-1133">Transmembrane helix</keyword>
<dbReference type="InterPro" id="IPR002912">
    <property type="entry name" value="ACT_dom"/>
</dbReference>
<organism evidence="7 8">
    <name type="scientific">Treponema pedis</name>
    <dbReference type="NCBI Taxonomy" id="409322"/>
    <lineage>
        <taxon>Bacteria</taxon>
        <taxon>Pseudomonadati</taxon>
        <taxon>Spirochaetota</taxon>
        <taxon>Spirochaetia</taxon>
        <taxon>Spirochaetales</taxon>
        <taxon>Treponemataceae</taxon>
        <taxon>Treponema</taxon>
    </lineage>
</organism>
<accession>A0A7S6WNA9</accession>
<dbReference type="PANTHER" id="PTHR33778">
    <property type="entry name" value="PROTEIN MGTC"/>
    <property type="match status" value="1"/>
</dbReference>
<gene>
    <name evidence="7" type="ORF">IFE08_10850</name>
</gene>
<dbReference type="PRINTS" id="PR01837">
    <property type="entry name" value="MGTCSAPBPROT"/>
</dbReference>
<dbReference type="AlphaFoldDB" id="A0A7S6WNA9"/>
<proteinExistence type="inferred from homology"/>
<dbReference type="PROSITE" id="PS51671">
    <property type="entry name" value="ACT"/>
    <property type="match status" value="1"/>
</dbReference>
<dbReference type="RefSeq" id="WP_024467842.1">
    <property type="nucleotide sequence ID" value="NZ_CP045670.1"/>
</dbReference>
<comment type="similarity">
    <text evidence="2">Belongs to the MgtC/SapB family.</text>
</comment>
<reference evidence="7 8" key="1">
    <citation type="submission" date="2020-09" db="EMBL/GenBank/DDBJ databases">
        <title>Characterization of Treponema spp. from bovine digital dermatitis in Korea.</title>
        <authorList>
            <person name="Espiritu H.M."/>
            <person name="Cho Y.I."/>
            <person name="Mamuad L."/>
        </authorList>
    </citation>
    <scope>NUCLEOTIDE SEQUENCE [LARGE SCALE GENOMIC DNA]</scope>
    <source>
        <strain evidence="7 8">KS1</strain>
    </source>
</reference>
<evidence type="ECO:0000256" key="2">
    <source>
        <dbReference type="ARBA" id="ARBA00009298"/>
    </source>
</evidence>
<dbReference type="InterPro" id="IPR049177">
    <property type="entry name" value="MgtC_SapB_SrpB_YhiD_N"/>
</dbReference>
<evidence type="ECO:0000313" key="7">
    <source>
        <dbReference type="EMBL" id="QOW60310.1"/>
    </source>
</evidence>
<evidence type="ECO:0000256" key="6">
    <source>
        <dbReference type="ARBA" id="ARBA00023136"/>
    </source>
</evidence>
<evidence type="ECO:0000256" key="4">
    <source>
        <dbReference type="ARBA" id="ARBA00022692"/>
    </source>
</evidence>
<evidence type="ECO:0000313" key="8">
    <source>
        <dbReference type="Proteomes" id="UP000593915"/>
    </source>
</evidence>
<sequence length="226" mass="24621">MYAGNLTEKIIIIRLLLSFLAGCCIGMERSGKRQVAGLRTHILICMGACGMMIISLWLSQIYKDADPGRVAAQVVSGMGFLGAGAILKIGANVKGLTTAASIWVIAGIGLALGSGLYIMGAVMTGLSLLTLSVMNRIELMIFPLRQNKFLEIYFRGMVPPVNEISNILSEYAVSIISTNIRTSKSKKEPSKILLFINTPKRLDIKHLTEDLEKIETVDTFLLKEKA</sequence>
<comment type="subcellular location">
    <subcellularLocation>
        <location evidence="1">Cell membrane</location>
        <topology evidence="1">Multi-pass membrane protein</topology>
    </subcellularLocation>
</comment>
<keyword evidence="6" id="KW-0472">Membrane</keyword>
<protein>
    <submittedName>
        <fullName evidence="7">MgtC/SapB family protein</fullName>
    </submittedName>
</protein>
<dbReference type="InterPro" id="IPR003416">
    <property type="entry name" value="MgtC/SapB/SrpB/YhiD_fam"/>
</dbReference>
<keyword evidence="4" id="KW-0812">Transmembrane</keyword>
<dbReference type="EMBL" id="CP061839">
    <property type="protein sequence ID" value="QOW60310.1"/>
    <property type="molecule type" value="Genomic_DNA"/>
</dbReference>
<evidence type="ECO:0000256" key="5">
    <source>
        <dbReference type="ARBA" id="ARBA00022989"/>
    </source>
</evidence>
<dbReference type="GO" id="GO:0005886">
    <property type="term" value="C:plasma membrane"/>
    <property type="evidence" value="ECO:0007669"/>
    <property type="project" value="UniProtKB-SubCell"/>
</dbReference>
<dbReference type="Pfam" id="PF02308">
    <property type="entry name" value="MgtC"/>
    <property type="match status" value="1"/>
</dbReference>
<keyword evidence="3" id="KW-1003">Cell membrane</keyword>
<dbReference type="PANTHER" id="PTHR33778:SF1">
    <property type="entry name" value="MAGNESIUM TRANSPORTER YHID-RELATED"/>
    <property type="match status" value="1"/>
</dbReference>